<evidence type="ECO:0000313" key="3">
    <source>
        <dbReference type="Proteomes" id="UP000053732"/>
    </source>
</evidence>
<protein>
    <submittedName>
        <fullName evidence="2">Str. FM013</fullName>
    </submittedName>
</protein>
<dbReference type="EMBL" id="HG793139">
    <property type="protein sequence ID" value="CRL21592.1"/>
    <property type="molecule type" value="Genomic_DNA"/>
</dbReference>
<name>A0A0G4P5L0_PENC3</name>
<keyword evidence="3" id="KW-1185">Reference proteome</keyword>
<accession>A0A0G4P5L0</accession>
<reference evidence="2 3" key="1">
    <citation type="journal article" date="2014" name="Nat. Commun.">
        <title>Multiple recent horizontal transfers of a large genomic region in cheese making fungi.</title>
        <authorList>
            <person name="Cheeseman K."/>
            <person name="Ropars J."/>
            <person name="Renault P."/>
            <person name="Dupont J."/>
            <person name="Gouzy J."/>
            <person name="Branca A."/>
            <person name="Abraham A.L."/>
            <person name="Ceppi M."/>
            <person name="Conseiller E."/>
            <person name="Debuchy R."/>
            <person name="Malagnac F."/>
            <person name="Goarin A."/>
            <person name="Silar P."/>
            <person name="Lacoste S."/>
            <person name="Sallet E."/>
            <person name="Bensimon A."/>
            <person name="Giraud T."/>
            <person name="Brygoo Y."/>
        </authorList>
    </citation>
    <scope>NUCLEOTIDE SEQUENCE [LARGE SCALE GENOMIC DNA]</scope>
    <source>
        <strain evidence="3">FM 013</strain>
    </source>
</reference>
<proteinExistence type="predicted"/>
<gene>
    <name evidence="2" type="ORF">PCAMFM013_S006g000132</name>
</gene>
<dbReference type="AlphaFoldDB" id="A0A0G4P5L0"/>
<dbReference type="Proteomes" id="UP000053732">
    <property type="component" value="Unassembled WGS sequence"/>
</dbReference>
<sequence length="69" mass="8113">MNAQAHYARMLSREVSERKQVGDMESLFHSEKRRREEEQICSTKNAKMSSQVGLQYHRIACDSRVISQR</sequence>
<dbReference type="STRING" id="1429867.A0A0G4P5L0"/>
<evidence type="ECO:0000256" key="1">
    <source>
        <dbReference type="SAM" id="MobiDB-lite"/>
    </source>
</evidence>
<evidence type="ECO:0000313" key="2">
    <source>
        <dbReference type="EMBL" id="CRL21592.1"/>
    </source>
</evidence>
<feature type="compositionally biased region" description="Basic and acidic residues" evidence="1">
    <location>
        <begin position="11"/>
        <end position="32"/>
    </location>
</feature>
<feature type="region of interest" description="Disordered" evidence="1">
    <location>
        <begin position="1"/>
        <end position="32"/>
    </location>
</feature>
<organism evidence="2 3">
    <name type="scientific">Penicillium camemberti (strain FM 013)</name>
    <dbReference type="NCBI Taxonomy" id="1429867"/>
    <lineage>
        <taxon>Eukaryota</taxon>
        <taxon>Fungi</taxon>
        <taxon>Dikarya</taxon>
        <taxon>Ascomycota</taxon>
        <taxon>Pezizomycotina</taxon>
        <taxon>Eurotiomycetes</taxon>
        <taxon>Eurotiomycetidae</taxon>
        <taxon>Eurotiales</taxon>
        <taxon>Aspergillaceae</taxon>
        <taxon>Penicillium</taxon>
    </lineage>
</organism>